<dbReference type="SUPFAM" id="SSF46689">
    <property type="entry name" value="Homeodomain-like"/>
    <property type="match status" value="2"/>
</dbReference>
<feature type="DNA-binding region" description="H-T-H motif" evidence="4">
    <location>
        <begin position="34"/>
        <end position="53"/>
    </location>
</feature>
<dbReference type="InterPro" id="IPR050109">
    <property type="entry name" value="HTH-type_TetR-like_transc_reg"/>
</dbReference>
<dbReference type="PANTHER" id="PTHR30055:SF234">
    <property type="entry name" value="HTH-TYPE TRANSCRIPTIONAL REGULATOR BETI"/>
    <property type="match status" value="1"/>
</dbReference>
<keyword evidence="2 4" id="KW-0238">DNA-binding</keyword>
<dbReference type="RefSeq" id="WP_257921654.1">
    <property type="nucleotide sequence ID" value="NZ_JAMXQV010000009.1"/>
</dbReference>
<name>A0A9X2NAH3_9PSEU</name>
<evidence type="ECO:0000256" key="1">
    <source>
        <dbReference type="ARBA" id="ARBA00023015"/>
    </source>
</evidence>
<dbReference type="PROSITE" id="PS50977">
    <property type="entry name" value="HTH_TETR_2"/>
    <property type="match status" value="2"/>
</dbReference>
<feature type="domain" description="HTH tetR-type" evidence="5">
    <location>
        <begin position="202"/>
        <end position="262"/>
    </location>
</feature>
<dbReference type="AlphaFoldDB" id="A0A9X2NAH3"/>
<dbReference type="EMBL" id="JAMXQV010000009">
    <property type="protein sequence ID" value="MCR6485039.1"/>
    <property type="molecule type" value="Genomic_DNA"/>
</dbReference>
<reference evidence="6" key="1">
    <citation type="submission" date="2022-06" db="EMBL/GenBank/DDBJ databases">
        <title>Amycolatopsis iheyaensis sp. nov., a new species of the genus Amycolatopsis isolated from soil in Iheya island, Japan.</title>
        <authorList>
            <person name="Ngamcharungchit C."/>
            <person name="Kanto H."/>
            <person name="Take A."/>
            <person name="Intra B."/>
            <person name="Matsumoto A."/>
            <person name="Panbangred W."/>
            <person name="Inahashi Y."/>
        </authorList>
    </citation>
    <scope>NUCLEOTIDE SEQUENCE</scope>
    <source>
        <strain evidence="6">OK19-0408</strain>
    </source>
</reference>
<evidence type="ECO:0000259" key="5">
    <source>
        <dbReference type="PROSITE" id="PS50977"/>
    </source>
</evidence>
<evidence type="ECO:0000256" key="4">
    <source>
        <dbReference type="PROSITE-ProRule" id="PRU00335"/>
    </source>
</evidence>
<proteinExistence type="predicted"/>
<dbReference type="GO" id="GO:0003700">
    <property type="term" value="F:DNA-binding transcription factor activity"/>
    <property type="evidence" value="ECO:0007669"/>
    <property type="project" value="TreeGrafter"/>
</dbReference>
<keyword evidence="7" id="KW-1185">Reference proteome</keyword>
<evidence type="ECO:0000256" key="3">
    <source>
        <dbReference type="ARBA" id="ARBA00023163"/>
    </source>
</evidence>
<evidence type="ECO:0000256" key="2">
    <source>
        <dbReference type="ARBA" id="ARBA00023125"/>
    </source>
</evidence>
<dbReference type="InterPro" id="IPR009057">
    <property type="entry name" value="Homeodomain-like_sf"/>
</dbReference>
<dbReference type="PANTHER" id="PTHR30055">
    <property type="entry name" value="HTH-TYPE TRANSCRIPTIONAL REGULATOR RUTR"/>
    <property type="match status" value="1"/>
</dbReference>
<evidence type="ECO:0000313" key="7">
    <source>
        <dbReference type="Proteomes" id="UP001144096"/>
    </source>
</evidence>
<keyword evidence="1" id="KW-0805">Transcription regulation</keyword>
<protein>
    <submittedName>
        <fullName evidence="6">TetR/AcrR family transcriptional regulator</fullName>
    </submittedName>
</protein>
<organism evidence="6 7">
    <name type="scientific">Amycolatopsis iheyensis</name>
    <dbReference type="NCBI Taxonomy" id="2945988"/>
    <lineage>
        <taxon>Bacteria</taxon>
        <taxon>Bacillati</taxon>
        <taxon>Actinomycetota</taxon>
        <taxon>Actinomycetes</taxon>
        <taxon>Pseudonocardiales</taxon>
        <taxon>Pseudonocardiaceae</taxon>
        <taxon>Amycolatopsis</taxon>
    </lineage>
</organism>
<dbReference type="Pfam" id="PF00440">
    <property type="entry name" value="TetR_N"/>
    <property type="match status" value="2"/>
</dbReference>
<dbReference type="PRINTS" id="PR00455">
    <property type="entry name" value="HTHTETR"/>
</dbReference>
<accession>A0A9X2NAH3</accession>
<comment type="caution">
    <text evidence="6">The sequence shown here is derived from an EMBL/GenBank/DDBJ whole genome shotgun (WGS) entry which is preliminary data.</text>
</comment>
<gene>
    <name evidence="6" type="ORF">M8542_19615</name>
</gene>
<dbReference type="PROSITE" id="PS01081">
    <property type="entry name" value="HTH_TETR_1"/>
    <property type="match status" value="2"/>
</dbReference>
<evidence type="ECO:0000313" key="6">
    <source>
        <dbReference type="EMBL" id="MCR6485039.1"/>
    </source>
</evidence>
<dbReference type="Proteomes" id="UP001144096">
    <property type="component" value="Unassembled WGS sequence"/>
</dbReference>
<feature type="DNA-binding region" description="H-T-H motif" evidence="4">
    <location>
        <begin position="225"/>
        <end position="244"/>
    </location>
</feature>
<dbReference type="Gene3D" id="1.10.10.60">
    <property type="entry name" value="Homeodomain-like"/>
    <property type="match status" value="2"/>
</dbReference>
<dbReference type="InterPro" id="IPR023772">
    <property type="entry name" value="DNA-bd_HTH_TetR-type_CS"/>
</dbReference>
<sequence length="379" mass="41364">MSAEPPRRRPKDRKQQIVGQAREMFIELGYPNVTMTALAERVGITAGALYRHFSTKNDLLDAVLRDSFAGFDRPLTETALEAAVDEAIDVVTPHPHVADLWDREVRYAEPGLRRKYVDVMRAWAAEFGRVLRAHRGDLDEGTEDLLAWAMQSGLACLGTSTIHAQPANRRTAVRSALLAIASAPVTPTGSSRYAPSAGRTPVSRRERLLLAAATQFATQGYQETSMAGIGAAADVTGPNLYSYFASKAELLRAVYERGTHYLWIGLDAAFARAGQPDEALRLVIASYVEHAREWGSLEVGRSGEREVEAETLGAQREYAAEWIALVQEVVPGLAPPAARLRVQIGLKVINDLLRTPRIARFTSADVNLAAVVHAILTGT</sequence>
<dbReference type="InterPro" id="IPR001647">
    <property type="entry name" value="HTH_TetR"/>
</dbReference>
<dbReference type="GO" id="GO:0000976">
    <property type="term" value="F:transcription cis-regulatory region binding"/>
    <property type="evidence" value="ECO:0007669"/>
    <property type="project" value="TreeGrafter"/>
</dbReference>
<keyword evidence="3" id="KW-0804">Transcription</keyword>
<feature type="domain" description="HTH tetR-type" evidence="5">
    <location>
        <begin position="11"/>
        <end position="71"/>
    </location>
</feature>
<dbReference type="Gene3D" id="1.10.357.10">
    <property type="entry name" value="Tetracycline Repressor, domain 2"/>
    <property type="match status" value="2"/>
</dbReference>